<dbReference type="GO" id="GO:0034257">
    <property type="term" value="F:nicotinamide riboside transmembrane transporter activity"/>
    <property type="evidence" value="ECO:0007669"/>
    <property type="project" value="InterPro"/>
</dbReference>
<name>A0A1G9E0H1_ACTMZ</name>
<evidence type="ECO:0000256" key="4">
    <source>
        <dbReference type="ARBA" id="ARBA00023136"/>
    </source>
</evidence>
<feature type="transmembrane region" description="Helical" evidence="5">
    <location>
        <begin position="111"/>
        <end position="131"/>
    </location>
</feature>
<dbReference type="Pfam" id="PF04973">
    <property type="entry name" value="NMN_transporter"/>
    <property type="match status" value="1"/>
</dbReference>
<protein>
    <submittedName>
        <fullName evidence="6">Nicotinamide mononucleotide transporter</fullName>
    </submittedName>
</protein>
<dbReference type="GO" id="GO:0016020">
    <property type="term" value="C:membrane"/>
    <property type="evidence" value="ECO:0007669"/>
    <property type="project" value="UniProtKB-SubCell"/>
</dbReference>
<reference evidence="7" key="1">
    <citation type="submission" date="2016-10" db="EMBL/GenBank/DDBJ databases">
        <authorList>
            <person name="Varghese N."/>
            <person name="Submissions S."/>
        </authorList>
    </citation>
    <scope>NUCLEOTIDE SEQUENCE [LARGE SCALE GENOMIC DNA]</scope>
    <source>
        <strain evidence="7">DSM 45460</strain>
    </source>
</reference>
<evidence type="ECO:0000256" key="5">
    <source>
        <dbReference type="SAM" id="Phobius"/>
    </source>
</evidence>
<keyword evidence="3 5" id="KW-1133">Transmembrane helix</keyword>
<keyword evidence="7" id="KW-1185">Reference proteome</keyword>
<evidence type="ECO:0000313" key="6">
    <source>
        <dbReference type="EMBL" id="SDK69621.1"/>
    </source>
</evidence>
<gene>
    <name evidence="6" type="ORF">SAMN04487820_11147</name>
</gene>
<evidence type="ECO:0000256" key="1">
    <source>
        <dbReference type="ARBA" id="ARBA00004141"/>
    </source>
</evidence>
<dbReference type="InterPro" id="IPR006419">
    <property type="entry name" value="NMN_transpt_PnuC"/>
</dbReference>
<evidence type="ECO:0000313" key="7">
    <source>
        <dbReference type="Proteomes" id="UP000199213"/>
    </source>
</evidence>
<keyword evidence="2 5" id="KW-0812">Transmembrane</keyword>
<proteinExistence type="predicted"/>
<sequence>MVICSGGSRAVPRRDHRVGAVRRSAVSLRVRLGESPDGRKRTPTAFGRRVARSGVAVLLLFAVYAAAELGGMAIRQVVITSISAYGWVAWYRRRDAVHGVMVRRGTAGERWCLLTVLLLGSAVFGALLRGLDACWGPGRRPGSSSAPWWLSGSGAENCWSSG</sequence>
<evidence type="ECO:0000256" key="3">
    <source>
        <dbReference type="ARBA" id="ARBA00022989"/>
    </source>
</evidence>
<feature type="transmembrane region" description="Helical" evidence="5">
    <location>
        <begin position="73"/>
        <end position="91"/>
    </location>
</feature>
<organism evidence="6 7">
    <name type="scientific">Actinopolyspora mzabensis</name>
    <dbReference type="NCBI Taxonomy" id="995066"/>
    <lineage>
        <taxon>Bacteria</taxon>
        <taxon>Bacillati</taxon>
        <taxon>Actinomycetota</taxon>
        <taxon>Actinomycetes</taxon>
        <taxon>Actinopolysporales</taxon>
        <taxon>Actinopolysporaceae</taxon>
        <taxon>Actinopolyspora</taxon>
    </lineage>
</organism>
<accession>A0A1G9E0H1</accession>
<keyword evidence="4 5" id="KW-0472">Membrane</keyword>
<comment type="subcellular location">
    <subcellularLocation>
        <location evidence="1">Membrane</location>
        <topology evidence="1">Multi-pass membrane protein</topology>
    </subcellularLocation>
</comment>
<evidence type="ECO:0000256" key="2">
    <source>
        <dbReference type="ARBA" id="ARBA00022692"/>
    </source>
</evidence>
<dbReference type="AlphaFoldDB" id="A0A1G9E0H1"/>
<feature type="transmembrane region" description="Helical" evidence="5">
    <location>
        <begin position="50"/>
        <end position="67"/>
    </location>
</feature>
<dbReference type="Proteomes" id="UP000199213">
    <property type="component" value="Unassembled WGS sequence"/>
</dbReference>
<dbReference type="EMBL" id="FNFM01000011">
    <property type="protein sequence ID" value="SDK69621.1"/>
    <property type="molecule type" value="Genomic_DNA"/>
</dbReference>